<dbReference type="NCBIfam" id="TIGR03965">
    <property type="entry name" value="mycofact_glyco"/>
    <property type="match status" value="1"/>
</dbReference>
<gene>
    <name evidence="2" type="primary">mftF</name>
    <name evidence="2" type="ORF">ACFQRI_15265</name>
</gene>
<feature type="domain" description="Glycosyltransferase 2-like" evidence="1">
    <location>
        <begin position="97"/>
        <end position="186"/>
    </location>
</feature>
<sequence>MITHLEADPGLQRWDGGRTLAGGSPFRVLRLSPKGSELVDRWIGGEPVTTGRSLARRLVRAGVMHPRHDRAPFGPEDVTAVIPVHGARPTALLAALEGLRVVLVDDGSSEPIPGAVRHDVKRGPGAARNTGWRAVTTPLVAFLDADTAPQPGWLEPLLEHFADPEVAAAAPRIRSVAGDSALARYESARSPLDLGIQPGPVRPGARISYVPTAALVVRAETLDELGGFDESMRFGEDVDLIWRLVENHQARYEPAAVVEHRPRGSWPALLRQRFGYGSSAGPLGSRHGERVAPVRMSLWSLLTWILVVLGRTRLAALVTGAAAVLLARKLDRVGAPVSASLKLAVRGNLGAAGLLLETAGRAWAPLVVPPLLATRRGRRALALVAARHLLDWRRTRPPLDPLRYALAAIADDLAYGCGVLRGALREGDRAALLPVLTDLGGRSSVPVGERE</sequence>
<dbReference type="Gene3D" id="3.90.550.10">
    <property type="entry name" value="Spore Coat Polysaccharide Biosynthesis Protein SpsA, Chain A"/>
    <property type="match status" value="1"/>
</dbReference>
<dbReference type="RefSeq" id="WP_380668979.1">
    <property type="nucleotide sequence ID" value="NZ_JBHTCJ010000007.1"/>
</dbReference>
<organism evidence="2 3">
    <name type="scientific">Saccharopolyspora griseoalba</name>
    <dbReference type="NCBI Taxonomy" id="1431848"/>
    <lineage>
        <taxon>Bacteria</taxon>
        <taxon>Bacillati</taxon>
        <taxon>Actinomycetota</taxon>
        <taxon>Actinomycetes</taxon>
        <taxon>Pseudonocardiales</taxon>
        <taxon>Pseudonocardiaceae</taxon>
        <taxon>Saccharopolyspora</taxon>
    </lineage>
</organism>
<reference evidence="3" key="1">
    <citation type="journal article" date="2019" name="Int. J. Syst. Evol. Microbiol.">
        <title>The Global Catalogue of Microorganisms (GCM) 10K type strain sequencing project: providing services to taxonomists for standard genome sequencing and annotation.</title>
        <authorList>
            <consortium name="The Broad Institute Genomics Platform"/>
            <consortium name="The Broad Institute Genome Sequencing Center for Infectious Disease"/>
            <person name="Wu L."/>
            <person name="Ma J."/>
        </authorList>
    </citation>
    <scope>NUCLEOTIDE SEQUENCE [LARGE SCALE GENOMIC DNA]</scope>
    <source>
        <strain evidence="3">WLHS5</strain>
    </source>
</reference>
<evidence type="ECO:0000259" key="1">
    <source>
        <dbReference type="Pfam" id="PF00535"/>
    </source>
</evidence>
<proteinExistence type="predicted"/>
<dbReference type="InterPro" id="IPR023981">
    <property type="entry name" value="MftF"/>
</dbReference>
<comment type="caution">
    <text evidence="2">The sequence shown here is derived from an EMBL/GenBank/DDBJ whole genome shotgun (WGS) entry which is preliminary data.</text>
</comment>
<dbReference type="Pfam" id="PF00535">
    <property type="entry name" value="Glycos_transf_2"/>
    <property type="match status" value="1"/>
</dbReference>
<accession>A0ABW2LKK0</accession>
<dbReference type="PANTHER" id="PTHR43646:SF6">
    <property type="entry name" value="PRE-MYCOFACTOCIN GLYCOSYLTRANSFERASE"/>
    <property type="match status" value="1"/>
</dbReference>
<dbReference type="Proteomes" id="UP001596504">
    <property type="component" value="Unassembled WGS sequence"/>
</dbReference>
<name>A0ABW2LKK0_9PSEU</name>
<dbReference type="InterPro" id="IPR001173">
    <property type="entry name" value="Glyco_trans_2-like"/>
</dbReference>
<evidence type="ECO:0000313" key="3">
    <source>
        <dbReference type="Proteomes" id="UP001596504"/>
    </source>
</evidence>
<dbReference type="PANTHER" id="PTHR43646">
    <property type="entry name" value="GLYCOSYLTRANSFERASE"/>
    <property type="match status" value="1"/>
</dbReference>
<dbReference type="SUPFAM" id="SSF53448">
    <property type="entry name" value="Nucleotide-diphospho-sugar transferases"/>
    <property type="match status" value="1"/>
</dbReference>
<evidence type="ECO:0000313" key="2">
    <source>
        <dbReference type="EMBL" id="MFC7342762.1"/>
    </source>
</evidence>
<keyword evidence="3" id="KW-1185">Reference proteome</keyword>
<dbReference type="InterPro" id="IPR029044">
    <property type="entry name" value="Nucleotide-diphossugar_trans"/>
</dbReference>
<dbReference type="EMBL" id="JBHTCJ010000007">
    <property type="protein sequence ID" value="MFC7342762.1"/>
    <property type="molecule type" value="Genomic_DNA"/>
</dbReference>
<protein>
    <submittedName>
        <fullName evidence="2">Mycofactocin biosynthesis glycosyltransferase MftF</fullName>
    </submittedName>
</protein>